<gene>
    <name evidence="1" type="ORF">Tcan_02516</name>
</gene>
<dbReference type="Proteomes" id="UP000031036">
    <property type="component" value="Unassembled WGS sequence"/>
</dbReference>
<comment type="caution">
    <text evidence="1">The sequence shown here is derived from an EMBL/GenBank/DDBJ whole genome shotgun (WGS) entry which is preliminary data.</text>
</comment>
<evidence type="ECO:0000313" key="1">
    <source>
        <dbReference type="EMBL" id="KHN71098.1"/>
    </source>
</evidence>
<accession>A0A0B2UNY5</accession>
<evidence type="ECO:0000313" key="2">
    <source>
        <dbReference type="Proteomes" id="UP000031036"/>
    </source>
</evidence>
<sequence>MELESGSVMKRKRLDDEQWKSGDGIVLQEDDKCVAGVSPHCERVKTKTEPAKANEFVEEEMQTSLVSMFSHRSIHGRMPKPNAWVANAAGKPITCDTAAHNAETIGTPIAKKIPPPHEEVAAVNHSLQHSGSGVVAAMTKKLEDKSAINKKKKPTTVRQRLARKLKIKF</sequence>
<keyword evidence="2" id="KW-1185">Reference proteome</keyword>
<dbReference type="AlphaFoldDB" id="A0A0B2UNY5"/>
<name>A0A0B2UNY5_TOXCA</name>
<proteinExistence type="predicted"/>
<dbReference type="EMBL" id="JPKZ01022746">
    <property type="protein sequence ID" value="KHN71098.1"/>
    <property type="molecule type" value="Genomic_DNA"/>
</dbReference>
<protein>
    <submittedName>
        <fullName evidence="1">Uncharacterized protein</fullName>
    </submittedName>
</protein>
<reference evidence="1 2" key="1">
    <citation type="submission" date="2014-11" db="EMBL/GenBank/DDBJ databases">
        <title>Genetic blueprint of the zoonotic pathogen Toxocara canis.</title>
        <authorList>
            <person name="Zhu X.-Q."/>
            <person name="Korhonen P.K."/>
            <person name="Cai H."/>
            <person name="Young N.D."/>
            <person name="Nejsum P."/>
            <person name="von Samson-Himmelstjerna G."/>
            <person name="Boag P.R."/>
            <person name="Tan P."/>
            <person name="Li Q."/>
            <person name="Min J."/>
            <person name="Yang Y."/>
            <person name="Wang X."/>
            <person name="Fang X."/>
            <person name="Hall R.S."/>
            <person name="Hofmann A."/>
            <person name="Sternberg P.W."/>
            <person name="Jex A.R."/>
            <person name="Gasser R.B."/>
        </authorList>
    </citation>
    <scope>NUCLEOTIDE SEQUENCE [LARGE SCALE GENOMIC DNA]</scope>
    <source>
        <strain evidence="1">PN_DK_2014</strain>
    </source>
</reference>
<organism evidence="1 2">
    <name type="scientific">Toxocara canis</name>
    <name type="common">Canine roundworm</name>
    <dbReference type="NCBI Taxonomy" id="6265"/>
    <lineage>
        <taxon>Eukaryota</taxon>
        <taxon>Metazoa</taxon>
        <taxon>Ecdysozoa</taxon>
        <taxon>Nematoda</taxon>
        <taxon>Chromadorea</taxon>
        <taxon>Rhabditida</taxon>
        <taxon>Spirurina</taxon>
        <taxon>Ascaridomorpha</taxon>
        <taxon>Ascaridoidea</taxon>
        <taxon>Toxocaridae</taxon>
        <taxon>Toxocara</taxon>
    </lineage>
</organism>